<dbReference type="Gene3D" id="3.40.50.1820">
    <property type="entry name" value="alpha/beta hydrolase"/>
    <property type="match status" value="1"/>
</dbReference>
<reference evidence="4 5" key="1">
    <citation type="journal article" date="2015" name="Int. J. Syst. Evol. Microbiol.">
        <title>Amycolatopsis rhabdoformis sp. nov., an actinomycete isolated from a tropical forest soil.</title>
        <authorList>
            <person name="Souza W.R."/>
            <person name="Silva R.E."/>
            <person name="Goodfellow M."/>
            <person name="Busarakam K."/>
            <person name="Figueiro F.S."/>
            <person name="Ferreira D."/>
            <person name="Rodrigues-Filho E."/>
            <person name="Moraes L.A.B."/>
            <person name="Zucchi T.D."/>
        </authorList>
    </citation>
    <scope>NUCLEOTIDE SEQUENCE [LARGE SCALE GENOMIC DNA]</scope>
    <source>
        <strain evidence="4 5">NCIMB 14900</strain>
    </source>
</reference>
<dbReference type="Gene3D" id="1.10.10.800">
    <property type="match status" value="1"/>
</dbReference>
<evidence type="ECO:0000256" key="2">
    <source>
        <dbReference type="ARBA" id="ARBA00022801"/>
    </source>
</evidence>
<keyword evidence="2 4" id="KW-0378">Hydrolase</keyword>
<dbReference type="InterPro" id="IPR029058">
    <property type="entry name" value="AB_hydrolase_fold"/>
</dbReference>
<dbReference type="PANTHER" id="PTHR22946:SF9">
    <property type="entry name" value="POLYKETIDE TRANSFERASE AF380"/>
    <property type="match status" value="1"/>
</dbReference>
<dbReference type="Pfam" id="PF02129">
    <property type="entry name" value="Peptidase_S15"/>
    <property type="match status" value="1"/>
</dbReference>
<organism evidence="4 5">
    <name type="scientific">Amycolatopsis rhabdoformis</name>
    <dbReference type="NCBI Taxonomy" id="1448059"/>
    <lineage>
        <taxon>Bacteria</taxon>
        <taxon>Bacillati</taxon>
        <taxon>Actinomycetota</taxon>
        <taxon>Actinomycetes</taxon>
        <taxon>Pseudonocardiales</taxon>
        <taxon>Pseudonocardiaceae</taxon>
        <taxon>Amycolatopsis</taxon>
    </lineage>
</organism>
<evidence type="ECO:0000313" key="4">
    <source>
        <dbReference type="EMBL" id="WSE27177.1"/>
    </source>
</evidence>
<dbReference type="RefSeq" id="WP_326566187.1">
    <property type="nucleotide sequence ID" value="NZ_CP142149.1"/>
</dbReference>
<dbReference type="SUPFAM" id="SSF53474">
    <property type="entry name" value="alpha/beta-Hydrolases"/>
    <property type="match status" value="1"/>
</dbReference>
<keyword evidence="5" id="KW-1185">Reference proteome</keyword>
<dbReference type="EMBL" id="CP142149">
    <property type="protein sequence ID" value="WSE27177.1"/>
    <property type="molecule type" value="Genomic_DNA"/>
</dbReference>
<gene>
    <name evidence="4" type="ORF">VSH64_30460</name>
</gene>
<dbReference type="GO" id="GO:0016787">
    <property type="term" value="F:hydrolase activity"/>
    <property type="evidence" value="ECO:0007669"/>
    <property type="project" value="UniProtKB-KW"/>
</dbReference>
<comment type="similarity">
    <text evidence="1">Belongs to the AB hydrolase superfamily.</text>
</comment>
<dbReference type="InterPro" id="IPR000383">
    <property type="entry name" value="Xaa-Pro-like_dom"/>
</dbReference>
<proteinExistence type="inferred from homology"/>
<sequence length="299" mass="32287">MASRIDLEIPAEGATLAAHLYVPEGATGPLPAITMAIGFAGTKEIFLPEFAKAFTDAGFVVIAHDHRNFGASTGTPRFDVNPWQQIADWRRVISVLEARPEVDASRIGLWGTSYAGGHAIVLGATDRRLKAVVANCPFVDGRQDYVRRISPENYAALEEKYNEDERNQARGVSPQLVAVAEADPAAEALWHSAEIAAVYKAEGPDGTAGDNLVTLRSGRMISTYDPGSFIARVSPTPLLMVAGTHDTMTPTDTQLAAYENALEPKRLRLLPGGGHFDPYIAQFDLASGEAVEWFTQHLS</sequence>
<evidence type="ECO:0000313" key="5">
    <source>
        <dbReference type="Proteomes" id="UP001330812"/>
    </source>
</evidence>
<dbReference type="PANTHER" id="PTHR22946">
    <property type="entry name" value="DIENELACTONE HYDROLASE DOMAIN-CONTAINING PROTEIN-RELATED"/>
    <property type="match status" value="1"/>
</dbReference>
<dbReference type="InterPro" id="IPR050261">
    <property type="entry name" value="FrsA_esterase"/>
</dbReference>
<dbReference type="Proteomes" id="UP001330812">
    <property type="component" value="Chromosome"/>
</dbReference>
<evidence type="ECO:0000256" key="1">
    <source>
        <dbReference type="ARBA" id="ARBA00008645"/>
    </source>
</evidence>
<name>A0ABZ1HYF5_9PSEU</name>
<feature type="domain" description="Xaa-Pro dipeptidyl-peptidase-like" evidence="3">
    <location>
        <begin position="13"/>
        <end position="272"/>
    </location>
</feature>
<evidence type="ECO:0000259" key="3">
    <source>
        <dbReference type="Pfam" id="PF02129"/>
    </source>
</evidence>
<protein>
    <submittedName>
        <fullName evidence="4">Alpha/beta fold hydrolase</fullName>
    </submittedName>
</protein>
<accession>A0ABZ1HYF5</accession>